<evidence type="ECO:0000256" key="8">
    <source>
        <dbReference type="ARBA" id="ARBA00023012"/>
    </source>
</evidence>
<dbReference type="InterPro" id="IPR011712">
    <property type="entry name" value="Sig_transdc_His_kin_sub3_dim/P"/>
</dbReference>
<evidence type="ECO:0000256" key="2">
    <source>
        <dbReference type="ARBA" id="ARBA00012438"/>
    </source>
</evidence>
<dbReference type="PANTHER" id="PTHR24421:SF10">
    <property type="entry name" value="NITRATE_NITRITE SENSOR PROTEIN NARQ"/>
    <property type="match status" value="1"/>
</dbReference>
<dbReference type="InterPro" id="IPR005467">
    <property type="entry name" value="His_kinase_dom"/>
</dbReference>
<dbReference type="InterPro" id="IPR003594">
    <property type="entry name" value="HATPase_dom"/>
</dbReference>
<comment type="caution">
    <text evidence="11">The sequence shown here is derived from an EMBL/GenBank/DDBJ whole genome shotgun (WGS) entry which is preliminary data.</text>
</comment>
<accession>A0ABU9I7U5</accession>
<evidence type="ECO:0000256" key="7">
    <source>
        <dbReference type="ARBA" id="ARBA00022840"/>
    </source>
</evidence>
<keyword evidence="9" id="KW-1133">Transmembrane helix</keyword>
<evidence type="ECO:0000313" key="11">
    <source>
        <dbReference type="EMBL" id="MEL1248476.1"/>
    </source>
</evidence>
<feature type="domain" description="Histidine kinase" evidence="10">
    <location>
        <begin position="76"/>
        <end position="264"/>
    </location>
</feature>
<proteinExistence type="predicted"/>
<dbReference type="EC" id="2.7.13.3" evidence="2"/>
<dbReference type="EMBL" id="JBBYHT010000005">
    <property type="protein sequence ID" value="MEL1248476.1"/>
    <property type="molecule type" value="Genomic_DNA"/>
</dbReference>
<dbReference type="Pfam" id="PF07730">
    <property type="entry name" value="HisKA_3"/>
    <property type="match status" value="1"/>
</dbReference>
<organism evidence="11 12">
    <name type="scientific">Flavobacterium helocola</name>
    <dbReference type="NCBI Taxonomy" id="3139139"/>
    <lineage>
        <taxon>Bacteria</taxon>
        <taxon>Pseudomonadati</taxon>
        <taxon>Bacteroidota</taxon>
        <taxon>Flavobacteriia</taxon>
        <taxon>Flavobacteriales</taxon>
        <taxon>Flavobacteriaceae</taxon>
        <taxon>Flavobacterium</taxon>
    </lineage>
</organism>
<evidence type="ECO:0000256" key="6">
    <source>
        <dbReference type="ARBA" id="ARBA00022777"/>
    </source>
</evidence>
<evidence type="ECO:0000256" key="4">
    <source>
        <dbReference type="ARBA" id="ARBA00022679"/>
    </source>
</evidence>
<keyword evidence="8" id="KW-0902">Two-component regulatory system</keyword>
<dbReference type="InterPro" id="IPR036890">
    <property type="entry name" value="HATPase_C_sf"/>
</dbReference>
<dbReference type="Gene3D" id="1.20.5.1930">
    <property type="match status" value="1"/>
</dbReference>
<keyword evidence="3" id="KW-0597">Phosphoprotein</keyword>
<keyword evidence="9" id="KW-0472">Membrane</keyword>
<dbReference type="Pfam" id="PF02518">
    <property type="entry name" value="HATPase_c"/>
    <property type="match status" value="1"/>
</dbReference>
<dbReference type="InterPro" id="IPR050482">
    <property type="entry name" value="Sensor_HK_TwoCompSys"/>
</dbReference>
<sequence>MNAINLENSEIIQVVFFVLLAFISMFLVLILFFYFSRKKIVQIEVDKKNLEIEHQKELLNSVLITQEEERKRIAQDLHDDISSKLNVVSLNSHLLKTPNLNENEQLEITNNIIELTQKALENSRRIAHDLFPPVLEKFGLNAGIEELVEEFNSTKKVKVSYQNTIDFESYPIDKHLHIFRILQELLNNSLRHGKATEISIQFTTFENQNIATYIDNGVGFDSADLENKKGLGMMNIESRINFLEGKFTIDSKPNEGVKMIFNFN</sequence>
<dbReference type="Gene3D" id="3.30.565.10">
    <property type="entry name" value="Histidine kinase-like ATPase, C-terminal domain"/>
    <property type="match status" value="1"/>
</dbReference>
<keyword evidence="12" id="KW-1185">Reference proteome</keyword>
<evidence type="ECO:0000256" key="3">
    <source>
        <dbReference type="ARBA" id="ARBA00022553"/>
    </source>
</evidence>
<keyword evidence="9" id="KW-0812">Transmembrane</keyword>
<keyword evidence="5" id="KW-0547">Nucleotide-binding</keyword>
<comment type="catalytic activity">
    <reaction evidence="1">
        <text>ATP + protein L-histidine = ADP + protein N-phospho-L-histidine.</text>
        <dbReference type="EC" id="2.7.13.3"/>
    </reaction>
</comment>
<dbReference type="SUPFAM" id="SSF55874">
    <property type="entry name" value="ATPase domain of HSP90 chaperone/DNA topoisomerase II/histidine kinase"/>
    <property type="match status" value="1"/>
</dbReference>
<dbReference type="PROSITE" id="PS50109">
    <property type="entry name" value="HIS_KIN"/>
    <property type="match status" value="1"/>
</dbReference>
<protein>
    <recommendedName>
        <fullName evidence="2">histidine kinase</fullName>
        <ecNumber evidence="2">2.7.13.3</ecNumber>
    </recommendedName>
</protein>
<reference evidence="11 12" key="1">
    <citation type="submission" date="2024-04" db="EMBL/GenBank/DDBJ databases">
        <title>Flavobacterium sp. DGU41 16S ribosomal RNA gene Genome sequencing and assembly.</title>
        <authorList>
            <person name="Park S."/>
        </authorList>
    </citation>
    <scope>NUCLEOTIDE SEQUENCE [LARGE SCALE GENOMIC DNA]</scope>
    <source>
        <strain evidence="11 12">DGU41</strain>
    </source>
</reference>
<keyword evidence="6 11" id="KW-0418">Kinase</keyword>
<evidence type="ECO:0000313" key="12">
    <source>
        <dbReference type="Proteomes" id="UP001393056"/>
    </source>
</evidence>
<evidence type="ECO:0000256" key="5">
    <source>
        <dbReference type="ARBA" id="ARBA00022741"/>
    </source>
</evidence>
<keyword evidence="4" id="KW-0808">Transferase</keyword>
<name>A0ABU9I7U5_9FLAO</name>
<dbReference type="RefSeq" id="WP_341683353.1">
    <property type="nucleotide sequence ID" value="NZ_JBBYHT010000005.1"/>
</dbReference>
<dbReference type="PANTHER" id="PTHR24421">
    <property type="entry name" value="NITRATE/NITRITE SENSOR PROTEIN NARX-RELATED"/>
    <property type="match status" value="1"/>
</dbReference>
<evidence type="ECO:0000259" key="10">
    <source>
        <dbReference type="PROSITE" id="PS50109"/>
    </source>
</evidence>
<feature type="transmembrane region" description="Helical" evidence="9">
    <location>
        <begin position="12"/>
        <end position="35"/>
    </location>
</feature>
<dbReference type="Proteomes" id="UP001393056">
    <property type="component" value="Unassembled WGS sequence"/>
</dbReference>
<dbReference type="CDD" id="cd16917">
    <property type="entry name" value="HATPase_UhpB-NarQ-NarX-like"/>
    <property type="match status" value="1"/>
</dbReference>
<gene>
    <name evidence="11" type="ORF">AAEO58_10510</name>
</gene>
<keyword evidence="7" id="KW-0067">ATP-binding</keyword>
<evidence type="ECO:0000256" key="9">
    <source>
        <dbReference type="SAM" id="Phobius"/>
    </source>
</evidence>
<dbReference type="GO" id="GO:0016301">
    <property type="term" value="F:kinase activity"/>
    <property type="evidence" value="ECO:0007669"/>
    <property type="project" value="UniProtKB-KW"/>
</dbReference>
<evidence type="ECO:0000256" key="1">
    <source>
        <dbReference type="ARBA" id="ARBA00000085"/>
    </source>
</evidence>